<dbReference type="Pfam" id="PF22756">
    <property type="entry name" value="E217_gp29"/>
    <property type="match status" value="1"/>
</dbReference>
<dbReference type="NCBIfam" id="NF047498">
    <property type="entry name" value="LIC_12616_fam"/>
    <property type="match status" value="1"/>
</dbReference>
<dbReference type="KEGG" id="ypy:YPK_1232"/>
<evidence type="ECO:0000313" key="1">
    <source>
        <dbReference type="EMBL" id="ACA67530.1"/>
    </source>
</evidence>
<sequence length="179" mass="20214">MLDNPLIILIRTSLLAGLKSRGYEDVNVWQSYQPTQQGTSSEKTLYIHKITNGNHGFAGNQEIYDEQNEVIKRITTEILTPTYQVSSTVVYDENEPFAMTAGDLVYLALSVMQSTEFQNLLLAQDVNIFRAGSIKNITVPSDKSGHEDRPTFDIQITHKNIYTTEVPVVKSVHHRTSRI</sequence>
<dbReference type="RefSeq" id="WP_012303819.1">
    <property type="nucleotide sequence ID" value="NZ_CP009792.1"/>
</dbReference>
<dbReference type="EMBL" id="CP000950">
    <property type="protein sequence ID" value="ACA67530.1"/>
    <property type="molecule type" value="Genomic_DNA"/>
</dbReference>
<dbReference type="PATRIC" id="fig|502800.11.peg.1867"/>
<accession>A0A0H3B1X6</accession>
<dbReference type="AlphaFoldDB" id="A0A0H3B1X6"/>
<protein>
    <submittedName>
        <fullName evidence="1">Uncharacterized protein</fullName>
    </submittedName>
</protein>
<reference evidence="1" key="1">
    <citation type="submission" date="2008-02" db="EMBL/GenBank/DDBJ databases">
        <title>Complete sequence of Yersinia pseudotuberculosis YPIII.</title>
        <authorList>
            <consortium name="US DOE Joint Genome Institute"/>
            <person name="Challacombe J.F."/>
            <person name="Bruce D."/>
            <person name="Detter J.C."/>
            <person name="Green L."/>
            <person name="Land M."/>
            <person name="Munk C."/>
            <person name="Lindler L.E."/>
            <person name="Nikolich M.P."/>
            <person name="Brettin T."/>
        </authorList>
    </citation>
    <scope>NUCLEOTIDE SEQUENCE</scope>
    <source>
        <strain evidence="1">YPIII</strain>
    </source>
</reference>
<name>A0A0H3B1X6_YERPY</name>
<dbReference type="InterPro" id="IPR054447">
    <property type="entry name" value="Gp29-like"/>
</dbReference>
<organism evidence="1">
    <name type="scientific">Yersinia pseudotuberculosis serotype O:3 (strain YPIII)</name>
    <dbReference type="NCBI Taxonomy" id="502800"/>
    <lineage>
        <taxon>Bacteria</taxon>
        <taxon>Pseudomonadati</taxon>
        <taxon>Pseudomonadota</taxon>
        <taxon>Gammaproteobacteria</taxon>
        <taxon>Enterobacterales</taxon>
        <taxon>Yersiniaceae</taxon>
        <taxon>Yersinia</taxon>
    </lineage>
</organism>
<proteinExistence type="predicted"/>
<gene>
    <name evidence="1" type="ordered locus">YPK_1232</name>
</gene>